<organism evidence="4 5">
    <name type="scientific">Lysinibacillus contaminans</name>
    <dbReference type="NCBI Taxonomy" id="1293441"/>
    <lineage>
        <taxon>Bacteria</taxon>
        <taxon>Bacillati</taxon>
        <taxon>Bacillota</taxon>
        <taxon>Bacilli</taxon>
        <taxon>Bacillales</taxon>
        <taxon>Bacillaceae</taxon>
        <taxon>Lysinibacillus</taxon>
    </lineage>
</organism>
<evidence type="ECO:0000313" key="4">
    <source>
        <dbReference type="EMBL" id="KOS71724.1"/>
    </source>
</evidence>
<dbReference type="Gene3D" id="3.40.800.10">
    <property type="entry name" value="Ureohydrolase domain"/>
    <property type="match status" value="1"/>
</dbReference>
<evidence type="ECO:0000313" key="5">
    <source>
        <dbReference type="Proteomes" id="UP000050668"/>
    </source>
</evidence>
<name>A0ABR5K600_9BACI</name>
<evidence type="ECO:0000256" key="1">
    <source>
        <dbReference type="ARBA" id="ARBA00022723"/>
    </source>
</evidence>
<proteinExistence type="inferred from homology"/>
<accession>A0ABR5K600</accession>
<dbReference type="PANTHER" id="PTHR11358">
    <property type="entry name" value="ARGINASE/AGMATINASE"/>
    <property type="match status" value="1"/>
</dbReference>
<dbReference type="PANTHER" id="PTHR11358:SF26">
    <property type="entry name" value="GUANIDINO ACID HYDROLASE, MITOCHONDRIAL"/>
    <property type="match status" value="1"/>
</dbReference>
<dbReference type="InterPro" id="IPR023696">
    <property type="entry name" value="Ureohydrolase_dom_sf"/>
</dbReference>
<dbReference type="Pfam" id="PF00491">
    <property type="entry name" value="Arginase"/>
    <property type="match status" value="1"/>
</dbReference>
<keyword evidence="1" id="KW-0479">Metal-binding</keyword>
<dbReference type="SUPFAM" id="SSF52768">
    <property type="entry name" value="Arginase/deacetylase"/>
    <property type="match status" value="1"/>
</dbReference>
<dbReference type="PROSITE" id="PS51409">
    <property type="entry name" value="ARGINASE_2"/>
    <property type="match status" value="1"/>
</dbReference>
<dbReference type="Proteomes" id="UP000050668">
    <property type="component" value="Unassembled WGS sequence"/>
</dbReference>
<gene>
    <name evidence="4" type="ORF">AEA09_01725</name>
</gene>
<sequence>MFIKPQCCWEESKGSGLHQWIKQKEKPHPSDVDVIVYGSLLSYTNDITKTAQYPNAFRRAWPNFQSYNLDEQINLRALSVVDIGDVAIHPTDKMLSHSAVEAAAENLCVTYPKSFTCLIGGDHWMTACSLRGIKNAHPQERIGIIQLDTHLDVHNSEEAGLGNKSPMHQLVEAGIVEGKHIYNLGLHGFFNSPEMIHYAREQGVHMITLKQMRRDGLQLTVREILRQLMYEVDRIYVSVDLDVLDNPFVPDVSAAAPGGLTAYELFDILKLIGENEGVRHLDFVCADSKDDELHQTTVKTGITAFLNWLTGIQLDNHQRIQKK</sequence>
<evidence type="ECO:0000256" key="3">
    <source>
        <dbReference type="PROSITE-ProRule" id="PRU00742"/>
    </source>
</evidence>
<dbReference type="InterPro" id="IPR006035">
    <property type="entry name" value="Ureohydrolase"/>
</dbReference>
<keyword evidence="2" id="KW-0378">Hydrolase</keyword>
<dbReference type="PRINTS" id="PR00116">
    <property type="entry name" value="ARGINASE"/>
</dbReference>
<evidence type="ECO:0000256" key="2">
    <source>
        <dbReference type="ARBA" id="ARBA00022801"/>
    </source>
</evidence>
<comment type="caution">
    <text evidence="4">The sequence shown here is derived from an EMBL/GenBank/DDBJ whole genome shotgun (WGS) entry which is preliminary data.</text>
</comment>
<comment type="similarity">
    <text evidence="3">Belongs to the arginase family.</text>
</comment>
<reference evidence="5" key="1">
    <citation type="submission" date="2015-07" db="EMBL/GenBank/DDBJ databases">
        <title>Fjat-14205 dsm 2895.</title>
        <authorList>
            <person name="Liu B."/>
            <person name="Wang J."/>
            <person name="Zhu Y."/>
            <person name="Liu G."/>
            <person name="Chen Q."/>
            <person name="Chen Z."/>
            <person name="Lan J."/>
            <person name="Che J."/>
            <person name="Ge C."/>
            <person name="Shi H."/>
            <person name="Pan Z."/>
            <person name="Liu X."/>
        </authorList>
    </citation>
    <scope>NUCLEOTIDE SEQUENCE [LARGE SCALE GENOMIC DNA]</scope>
    <source>
        <strain evidence="5">DSM 25560</strain>
    </source>
</reference>
<dbReference type="RefSeq" id="WP_053582193.1">
    <property type="nucleotide sequence ID" value="NZ_LGRV01000001.1"/>
</dbReference>
<protein>
    <submittedName>
        <fullName evidence="4">Formimidoylglutamase</fullName>
    </submittedName>
</protein>
<dbReference type="EMBL" id="LGRV01000001">
    <property type="protein sequence ID" value="KOS71724.1"/>
    <property type="molecule type" value="Genomic_DNA"/>
</dbReference>
<keyword evidence="5" id="KW-1185">Reference proteome</keyword>
<dbReference type="CDD" id="cd09990">
    <property type="entry name" value="Agmatinase-like"/>
    <property type="match status" value="1"/>
</dbReference>